<evidence type="ECO:0000256" key="3">
    <source>
        <dbReference type="PROSITE-ProRule" id="PRU00023"/>
    </source>
</evidence>
<name>A0A7C8NV00_ORBOL</name>
<sequence>MPRGLSKQQWEAHKDLIESLYVHQGYTSTQVCEYLARMYSLCINERQLEYRLDLWGMGKNLKKIDCQAIDHKVDSSLVRKRKFEPIVQNFDFFCNGVRHRGEKVGRAMKRYRSSKTYQAPQITSMGGMSVDAPTAQEALNNVESLDLTSQFLAVSMPSRFLFTNTRSNELSVSRMSDVSPFLLESPSNDGEDSSREDDLMTELDHTIIGQAVQIDMRTDPTDFYSLYQDNEAFNVRIDINFLAQFFFRTVYLINNNLITEEEIDIIYKLVTTHHQLGGLFQKILRLKSEGARQFQETIFYFATRDSKVELLELYTGCKNGKLVSKLLSTVNFFELEGYSPEVSVILFPYLRAPVRLPQPDEIRKLYRMEGLLKKYIYTGNLWQSGIWYSKEEQIDLKRKLARLFVRIFRRLLDHRLVEVKSLAIYKDDALEIENVAIRIFLAALEVEDTEIVDFVSSNCVGPNIFESPKIFLEVILQGDIPAIKHWIGKGADVNMRWQTISGVSKHGPRFKACICMAAGMWPRCRCLEYHHILADTVIAFSVDRIPLSEQEATALGISYQGFMRDNQERNFGTICLLLKTPGADLNLRGVNGLKQLKNPCRRQCRTWCRDGAAMLGTCNRCRLAPRSQLNFECREEGCFCSRYPLQGQLFDSIFGGLLQIEDPELRSKVFKWILKEQLQFNNLEDILLQSIDTVLLPPEYSNYQFFRALVEAYPSLKKALSCDRLLAEAIYYRDYDIVDIISTHRWQSGKGSANVPPEAYGICRPSRHLPGYVEVALSQDSSRQTSGMRTDDASSTVTRGPIIQPKWVNNGHTDRNSDPYRTKDGSFRYPESSYEIIETLSHEERIISLEKVLCLAFGHDKWHDSPFFFTTYRFFDSYSSNYPHKSWDKFISYKLKQHSIDSNQISNRDFVLAQEKYWYRNASVCLSVQDWRDLHLDRARPDKIADIVTSMVHHQLEDLLSVIKNLLDNNYIVSIASLMTLFIRKLNGVGWAVVTDQIFEYLRIKAREATNFTFQKIETLIPVLRSSDYGNLDKKSRRPVLNIMRPIICALVRDELDFQMHKHALTLLENLVSVYLGINLESEALRTLGRFFNSITELHSMIFENIRQAISKGERACRLLKNLKALEKVGWDINSRDPAGYSLLIHASMSESDSGYFSGRYAEYSHGIYTHGKESYEYLRSYRPNLCHRTKEFDLPVFLKGLIDLGARVDLPPISKHRFGARGDLTVLLASVRRGDYKIIELLLEHGATRFFEYGAPKHASEWFDYPSRTTATFSNSTHEYDPTSMMNPLQYASYDGNEKVVLLLLRYGADVDSCLKDGFTALYRAAKRGRMDTVDILLKAGAKKRRLQAAEIAGKKGFHEIAKKIREFPITEDGIKRKIEEGYAKYTEAWAMIAQEAGNDGGDLRPMEIDEEYLQPMKIDREGDVSNGSEYISESFVGIMSG</sequence>
<accession>A0A7C8NV00</accession>
<organism evidence="6 7">
    <name type="scientific">Orbilia oligospora</name>
    <name type="common">Nematode-trapping fungus</name>
    <name type="synonym">Arthrobotrys oligospora</name>
    <dbReference type="NCBI Taxonomy" id="2813651"/>
    <lineage>
        <taxon>Eukaryota</taxon>
        <taxon>Fungi</taxon>
        <taxon>Dikarya</taxon>
        <taxon>Ascomycota</taxon>
        <taxon>Pezizomycotina</taxon>
        <taxon>Orbiliomycetes</taxon>
        <taxon>Orbiliales</taxon>
        <taxon>Orbiliaceae</taxon>
        <taxon>Orbilia</taxon>
    </lineage>
</organism>
<dbReference type="PANTHER" id="PTHR24166:SF48">
    <property type="entry name" value="PROTEIN VAPYRIN"/>
    <property type="match status" value="1"/>
</dbReference>
<dbReference type="SMART" id="SM00248">
    <property type="entry name" value="ANK"/>
    <property type="match status" value="4"/>
</dbReference>
<proteinExistence type="predicted"/>
<dbReference type="Pfam" id="PF14420">
    <property type="entry name" value="Clr5"/>
    <property type="match status" value="1"/>
</dbReference>
<feature type="compositionally biased region" description="Basic and acidic residues" evidence="4">
    <location>
        <begin position="812"/>
        <end position="824"/>
    </location>
</feature>
<gene>
    <name evidence="6" type="ORF">TWF703_004079</name>
</gene>
<reference evidence="6 7" key="1">
    <citation type="submission" date="2019-06" db="EMBL/GenBank/DDBJ databases">
        <authorList>
            <person name="Palmer J.M."/>
        </authorList>
    </citation>
    <scope>NUCLEOTIDE SEQUENCE [LARGE SCALE GENOMIC DNA]</scope>
    <source>
        <strain evidence="6 7">TWF703</strain>
    </source>
</reference>
<evidence type="ECO:0000256" key="2">
    <source>
        <dbReference type="ARBA" id="ARBA00023043"/>
    </source>
</evidence>
<feature type="repeat" description="ANK" evidence="3">
    <location>
        <begin position="1285"/>
        <end position="1317"/>
    </location>
</feature>
<evidence type="ECO:0000313" key="6">
    <source>
        <dbReference type="EMBL" id="KAF3139139.1"/>
    </source>
</evidence>
<evidence type="ECO:0000256" key="1">
    <source>
        <dbReference type="ARBA" id="ARBA00022737"/>
    </source>
</evidence>
<dbReference type="PANTHER" id="PTHR24166">
    <property type="entry name" value="ROLLING PEBBLES, ISOFORM B"/>
    <property type="match status" value="1"/>
</dbReference>
<feature type="repeat" description="ANK" evidence="3">
    <location>
        <begin position="1318"/>
        <end position="1343"/>
    </location>
</feature>
<comment type="caution">
    <text evidence="6">The sequence shown here is derived from an EMBL/GenBank/DDBJ whole genome shotgun (WGS) entry which is preliminary data.</text>
</comment>
<dbReference type="InterPro" id="IPR002110">
    <property type="entry name" value="Ankyrin_rpt"/>
</dbReference>
<dbReference type="PROSITE" id="PS50297">
    <property type="entry name" value="ANK_REP_REGION"/>
    <property type="match status" value="2"/>
</dbReference>
<evidence type="ECO:0000259" key="5">
    <source>
        <dbReference type="Pfam" id="PF14420"/>
    </source>
</evidence>
<dbReference type="InterPro" id="IPR025676">
    <property type="entry name" value="Clr5_dom"/>
</dbReference>
<dbReference type="Gene3D" id="1.25.40.20">
    <property type="entry name" value="Ankyrin repeat-containing domain"/>
    <property type="match status" value="2"/>
</dbReference>
<dbReference type="SUPFAM" id="SSF48403">
    <property type="entry name" value="Ankyrin repeat"/>
    <property type="match status" value="1"/>
</dbReference>
<feature type="region of interest" description="Disordered" evidence="4">
    <location>
        <begin position="805"/>
        <end position="824"/>
    </location>
</feature>
<dbReference type="Pfam" id="PF12796">
    <property type="entry name" value="Ank_2"/>
    <property type="match status" value="1"/>
</dbReference>
<dbReference type="Proteomes" id="UP000480548">
    <property type="component" value="Unassembled WGS sequence"/>
</dbReference>
<protein>
    <recommendedName>
        <fullName evidence="5">Clr5 domain-containing protein</fullName>
    </recommendedName>
</protein>
<dbReference type="PROSITE" id="PS50088">
    <property type="entry name" value="ANK_REPEAT"/>
    <property type="match status" value="2"/>
</dbReference>
<dbReference type="InterPro" id="IPR036770">
    <property type="entry name" value="Ankyrin_rpt-contain_sf"/>
</dbReference>
<keyword evidence="2 3" id="KW-0040">ANK repeat</keyword>
<dbReference type="InterPro" id="IPR050889">
    <property type="entry name" value="Dendritic_Spine_Reg/Scaffold"/>
</dbReference>
<evidence type="ECO:0000256" key="4">
    <source>
        <dbReference type="SAM" id="MobiDB-lite"/>
    </source>
</evidence>
<keyword evidence="1" id="KW-0677">Repeat</keyword>
<evidence type="ECO:0000313" key="7">
    <source>
        <dbReference type="Proteomes" id="UP000480548"/>
    </source>
</evidence>
<feature type="domain" description="Clr5" evidence="5">
    <location>
        <begin position="7"/>
        <end position="59"/>
    </location>
</feature>
<dbReference type="EMBL" id="WIQZ01000020">
    <property type="protein sequence ID" value="KAF3139139.1"/>
    <property type="molecule type" value="Genomic_DNA"/>
</dbReference>